<dbReference type="PANTHER" id="PTHR32039">
    <property type="entry name" value="MAGNESIUM-CHELATASE SUBUNIT CHLI"/>
    <property type="match status" value="1"/>
</dbReference>
<evidence type="ECO:0000313" key="5">
    <source>
        <dbReference type="Proteomes" id="UP000032024"/>
    </source>
</evidence>
<dbReference type="AlphaFoldDB" id="A0A0C5C7H6"/>
<proteinExistence type="inferred from homology"/>
<dbReference type="PANTHER" id="PTHR32039:SF7">
    <property type="entry name" value="COMPETENCE PROTEIN COMM"/>
    <property type="match status" value="1"/>
</dbReference>
<dbReference type="PATRIC" id="fig|1398.18.peg.3464"/>
<dbReference type="SUPFAM" id="SSF52540">
    <property type="entry name" value="P-loop containing nucleoside triphosphate hydrolases"/>
    <property type="match status" value="1"/>
</dbReference>
<protein>
    <submittedName>
        <fullName evidence="3">Mg chelatase subunit ChlI</fullName>
    </submittedName>
    <submittedName>
        <fullName evidence="4">Mg chelatase-like protein</fullName>
    </submittedName>
</protein>
<evidence type="ECO:0000256" key="1">
    <source>
        <dbReference type="ARBA" id="ARBA00006354"/>
    </source>
</evidence>
<dbReference type="InterPro" id="IPR020568">
    <property type="entry name" value="Ribosomal_Su5_D2-typ_SF"/>
</dbReference>
<dbReference type="EMBL" id="LRPN01000190">
    <property type="protein sequence ID" value="KWZ76661.1"/>
    <property type="molecule type" value="Genomic_DNA"/>
</dbReference>
<keyword evidence="5" id="KW-1185">Reference proteome</keyword>
<dbReference type="InterPro" id="IPR025158">
    <property type="entry name" value="Mg_chelat-rel_C"/>
</dbReference>
<dbReference type="Proteomes" id="UP000070376">
    <property type="component" value="Unassembled WGS sequence"/>
</dbReference>
<dbReference type="RefSeq" id="WP_014096121.1">
    <property type="nucleotide sequence ID" value="NZ_CP010525.1"/>
</dbReference>
<name>A0A0C5C7H6_HEYCO</name>
<evidence type="ECO:0000313" key="4">
    <source>
        <dbReference type="EMBL" id="KWZ76661.1"/>
    </source>
</evidence>
<dbReference type="Pfam" id="PF01078">
    <property type="entry name" value="Mg_chelatase"/>
    <property type="match status" value="1"/>
</dbReference>
<evidence type="ECO:0000259" key="2">
    <source>
        <dbReference type="SMART" id="SM00382"/>
    </source>
</evidence>
<dbReference type="Pfam" id="PF13335">
    <property type="entry name" value="Mg_chelatase_C"/>
    <property type="match status" value="1"/>
</dbReference>
<dbReference type="InterPro" id="IPR014721">
    <property type="entry name" value="Ribsml_uS5_D2-typ_fold_subgr"/>
</dbReference>
<accession>A0A0C5C7H6</accession>
<gene>
    <name evidence="4" type="ORF">HMPREF3213_03713</name>
    <name evidence="3" type="ORF">SB48_HM08orf05602</name>
</gene>
<feature type="domain" description="AAA+ ATPase" evidence="2">
    <location>
        <begin position="212"/>
        <end position="392"/>
    </location>
</feature>
<dbReference type="InterPro" id="IPR045006">
    <property type="entry name" value="CHLI-like"/>
</dbReference>
<dbReference type="Gene3D" id="3.30.230.10">
    <property type="match status" value="1"/>
</dbReference>
<dbReference type="Gene3D" id="3.40.50.300">
    <property type="entry name" value="P-loop containing nucleotide triphosphate hydrolases"/>
    <property type="match status" value="1"/>
</dbReference>
<organism evidence="4 6">
    <name type="scientific">Heyndrickxia coagulans</name>
    <name type="common">Weizmannia coagulans</name>
    <dbReference type="NCBI Taxonomy" id="1398"/>
    <lineage>
        <taxon>Bacteria</taxon>
        <taxon>Bacillati</taxon>
        <taxon>Bacillota</taxon>
        <taxon>Bacilli</taxon>
        <taxon>Bacillales</taxon>
        <taxon>Bacillaceae</taxon>
        <taxon>Heyndrickxia</taxon>
    </lineage>
</organism>
<dbReference type="InterPro" id="IPR003593">
    <property type="entry name" value="AAA+_ATPase"/>
</dbReference>
<dbReference type="SUPFAM" id="SSF54211">
    <property type="entry name" value="Ribosomal protein S5 domain 2-like"/>
    <property type="match status" value="1"/>
</dbReference>
<evidence type="ECO:0000313" key="3">
    <source>
        <dbReference type="EMBL" id="AJO24303.1"/>
    </source>
</evidence>
<reference evidence="5" key="2">
    <citation type="submission" date="2015-01" db="EMBL/GenBank/DDBJ databases">
        <title>Comparative genome analysis of Bacillus coagulans HM-08, Clostridium butyricum HM-68, Bacillus subtilis HM-66 and Bacillus paralicheniformis BL-09.</title>
        <authorList>
            <person name="Zhang H."/>
        </authorList>
    </citation>
    <scope>NUCLEOTIDE SEQUENCE [LARGE SCALE GENOMIC DNA]</scope>
    <source>
        <strain evidence="5">HM-08</strain>
    </source>
</reference>
<dbReference type="NCBIfam" id="TIGR00368">
    <property type="entry name" value="YifB family Mg chelatase-like AAA ATPase"/>
    <property type="match status" value="1"/>
</dbReference>
<dbReference type="Pfam" id="PF13541">
    <property type="entry name" value="ChlI"/>
    <property type="match status" value="1"/>
</dbReference>
<reference evidence="6" key="4">
    <citation type="submission" date="2016-01" db="EMBL/GenBank/DDBJ databases">
        <authorList>
            <person name="Mitreva M."/>
            <person name="Pepin K.H."/>
            <person name="Mihindukulasuriya K.A."/>
            <person name="Fulton R."/>
            <person name="Fronick C."/>
            <person name="O'Laughlin M."/>
            <person name="Miner T."/>
            <person name="Herter B."/>
            <person name="Rosa B.A."/>
            <person name="Cordes M."/>
            <person name="Tomlinson C."/>
            <person name="Wollam A."/>
            <person name="Palsikar V.B."/>
            <person name="Mardis E.R."/>
            <person name="Wilson R.K."/>
        </authorList>
    </citation>
    <scope>NUCLEOTIDE SEQUENCE [LARGE SCALE GENOMIC DNA]</scope>
    <source>
        <strain evidence="6">GED7749B</strain>
    </source>
</reference>
<comment type="similarity">
    <text evidence="1">Belongs to the Mg-chelatase subunits D/I family. ComM subfamily.</text>
</comment>
<dbReference type="Proteomes" id="UP000032024">
    <property type="component" value="Chromosome"/>
</dbReference>
<dbReference type="InterPro" id="IPR004482">
    <property type="entry name" value="Mg_chelat-rel"/>
</dbReference>
<dbReference type="GO" id="GO:0005524">
    <property type="term" value="F:ATP binding"/>
    <property type="evidence" value="ECO:0007669"/>
    <property type="project" value="InterPro"/>
</dbReference>
<dbReference type="InterPro" id="IPR000523">
    <property type="entry name" value="Mg_chelatse_chII-like_cat_dom"/>
</dbReference>
<dbReference type="SMART" id="SM00382">
    <property type="entry name" value="AAA"/>
    <property type="match status" value="1"/>
</dbReference>
<dbReference type="STRING" id="1398.AB434_1821"/>
<reference evidence="4" key="3">
    <citation type="submission" date="2016-01" db="EMBL/GenBank/DDBJ databases">
        <authorList>
            <person name="Oliw E.H."/>
        </authorList>
    </citation>
    <scope>NUCLEOTIDE SEQUENCE [LARGE SCALE GENOMIC DNA]</scope>
    <source>
        <strain evidence="4">GED7749B</strain>
    </source>
</reference>
<dbReference type="InterPro" id="IPR027417">
    <property type="entry name" value="P-loop_NTPase"/>
</dbReference>
<dbReference type="EMBL" id="CP010525">
    <property type="protein sequence ID" value="AJO24303.1"/>
    <property type="molecule type" value="Genomic_DNA"/>
</dbReference>
<sequence length="525" mass="57535">MATIISSIGLKGIEGYCVHAEVQMMLGCGSGITIVGLPDASVKESKERIRGACSSIGCMLFQSKTIVNLSPADERKNSPALDLPIAIGLMAENHFFHARIPDHTAFLGALSLDGSVQAVAGMLPYVMAARGLGMKRLYLPASAELPFSQMDGMDIIFVQHLKDVLDSLSGKKLPPVRKKRQLQPDEYSFEADFSMILGHRHAKKVLEIAAAGSHNVLMYGPPGSGKSMLAEAFPSILPPLSETSSFEVAGLYQLANVKRGFHRKPPFRAPHHASSAVSLVGGGSRPHPGEISLAHHGVLFLDEMAEFPKRTLDMLRQPLENGKVTISRAASTVTYPARFIMLAAMNLCPCGYLGSPHAYCTCTPKQIQAYQNRISGPLLDRFDIFLPVGTVPLLEESGKINETSEQIRTRVTEARKRQYERYGAEVCNGTVPNEIFLQKNPLANSSSLMLRQWASKENFSSRAQMKILRLARTISDLQGSRELSEDALWQALQMKRNHLFGKRKVDAYATYNGRKSGVFAARPLV</sequence>
<evidence type="ECO:0000313" key="6">
    <source>
        <dbReference type="Proteomes" id="UP000070376"/>
    </source>
</evidence>
<reference evidence="3" key="1">
    <citation type="submission" date="2015-01" db="EMBL/GenBank/DDBJ databases">
        <title>Comparative genome analysis of Bacillus coagulans HM-08, Clostridium butyricum HM-68, Bacillus subtilis HM-66 and Bacillus licheniformis BL-09.</title>
        <authorList>
            <person name="Zhang H."/>
        </authorList>
    </citation>
    <scope>NUCLEOTIDE SEQUENCE [LARGE SCALE GENOMIC DNA]</scope>
    <source>
        <strain evidence="3">HM-08</strain>
    </source>
</reference>